<feature type="domain" description="Helicase ATP-binding" evidence="5">
    <location>
        <begin position="686"/>
        <end position="846"/>
    </location>
</feature>
<evidence type="ECO:0000259" key="6">
    <source>
        <dbReference type="PROSITE" id="PS51194"/>
    </source>
</evidence>
<evidence type="ECO:0000259" key="5">
    <source>
        <dbReference type="PROSITE" id="PS51192"/>
    </source>
</evidence>
<gene>
    <name evidence="7" type="ORF">IC609_10725</name>
</gene>
<comment type="caution">
    <text evidence="7">The sequence shown here is derived from an EMBL/GenBank/DDBJ whole genome shotgun (WGS) entry which is preliminary data.</text>
</comment>
<organism evidence="7 8">
    <name type="scientific">Limnohabitans radicicola</name>
    <dbReference type="NCBI Taxonomy" id="2771427"/>
    <lineage>
        <taxon>Bacteria</taxon>
        <taxon>Pseudomonadati</taxon>
        <taxon>Pseudomonadota</taxon>
        <taxon>Betaproteobacteria</taxon>
        <taxon>Burkholderiales</taxon>
        <taxon>Comamonadaceae</taxon>
        <taxon>Limnohabitans</taxon>
    </lineage>
</organism>
<dbReference type="SMART" id="SM00490">
    <property type="entry name" value="HELICc"/>
    <property type="match status" value="1"/>
</dbReference>
<keyword evidence="7" id="KW-0547">Nucleotide-binding</keyword>
<keyword evidence="7" id="KW-0347">Helicase</keyword>
<feature type="domain" description="SWIM-type" evidence="4">
    <location>
        <begin position="62"/>
        <end position="102"/>
    </location>
</feature>
<dbReference type="InterPro" id="IPR001650">
    <property type="entry name" value="Helicase_C-like"/>
</dbReference>
<dbReference type="InterPro" id="IPR007527">
    <property type="entry name" value="Znf_SWIM"/>
</dbReference>
<dbReference type="Gene3D" id="3.40.50.10810">
    <property type="entry name" value="Tandem AAA-ATPase domain"/>
    <property type="match status" value="1"/>
</dbReference>
<dbReference type="SMART" id="SM00487">
    <property type="entry name" value="DEXDc"/>
    <property type="match status" value="1"/>
</dbReference>
<dbReference type="PROSITE" id="PS51192">
    <property type="entry name" value="HELICASE_ATP_BIND_1"/>
    <property type="match status" value="1"/>
</dbReference>
<evidence type="ECO:0000256" key="3">
    <source>
        <dbReference type="SAM" id="MobiDB-lite"/>
    </source>
</evidence>
<keyword evidence="1" id="KW-0378">Hydrolase</keyword>
<dbReference type="InterPro" id="IPR000330">
    <property type="entry name" value="SNF2_N"/>
</dbReference>
<evidence type="ECO:0000259" key="4">
    <source>
        <dbReference type="PROSITE" id="PS50966"/>
    </source>
</evidence>
<feature type="compositionally biased region" description="Basic and acidic residues" evidence="3">
    <location>
        <begin position="115"/>
        <end position="135"/>
    </location>
</feature>
<dbReference type="InterPro" id="IPR027417">
    <property type="entry name" value="P-loop_NTPase"/>
</dbReference>
<dbReference type="PROSITE" id="PS51194">
    <property type="entry name" value="HELICASE_CTER"/>
    <property type="match status" value="1"/>
</dbReference>
<feature type="domain" description="Helicase C-terminal" evidence="6">
    <location>
        <begin position="971"/>
        <end position="1126"/>
    </location>
</feature>
<name>A0A927IMB9_9BURK</name>
<dbReference type="Gene3D" id="3.40.50.300">
    <property type="entry name" value="P-loop containing nucleotide triphosphate hydrolases"/>
    <property type="match status" value="1"/>
</dbReference>
<dbReference type="PANTHER" id="PTHR10799">
    <property type="entry name" value="SNF2/RAD54 HELICASE FAMILY"/>
    <property type="match status" value="1"/>
</dbReference>
<dbReference type="InterPro" id="IPR014001">
    <property type="entry name" value="Helicase_ATP-bd"/>
</dbReference>
<evidence type="ECO:0000256" key="2">
    <source>
        <dbReference type="PROSITE-ProRule" id="PRU00325"/>
    </source>
</evidence>
<evidence type="ECO:0000256" key="1">
    <source>
        <dbReference type="ARBA" id="ARBA00022801"/>
    </source>
</evidence>
<keyword evidence="8" id="KW-1185">Reference proteome</keyword>
<keyword evidence="2" id="KW-0863">Zinc-finger</keyword>
<dbReference type="CDD" id="cd18012">
    <property type="entry name" value="DEXQc_arch_SWI2_SNF2"/>
    <property type="match status" value="1"/>
</dbReference>
<dbReference type="SUPFAM" id="SSF52540">
    <property type="entry name" value="P-loop containing nucleoside triphosphate hydrolases"/>
    <property type="match status" value="2"/>
</dbReference>
<dbReference type="GO" id="GO:0005524">
    <property type="term" value="F:ATP binding"/>
    <property type="evidence" value="ECO:0007669"/>
    <property type="project" value="InterPro"/>
</dbReference>
<keyword evidence="7" id="KW-0067">ATP-binding</keyword>
<dbReference type="Pfam" id="PF00176">
    <property type="entry name" value="SNF2-rel_dom"/>
    <property type="match status" value="1"/>
</dbReference>
<dbReference type="RefSeq" id="WP_191819484.1">
    <property type="nucleotide sequence ID" value="NZ_JACYFT010000002.1"/>
</dbReference>
<sequence length="1139" mass="126172">MKSVLGEQWFPPSQLAFYFDSNAWAKGTALYLGNEILSARMAPEAEGWLIQAQVQGSVSEPYRVTAHLRVSDAGNLQAWRSTCSCPVGRMCKHGAAVGIHAAMQGQSMTDDADDERSPEALARQDQRRQERARQQAEHQVRDWLLRLETANAPQGFSLPGASNEHFLYCLSLASVGARPEFHLTVKRALLKPGSAWGKPKKVTSQPHASDAIWRTCAPGEQGVFDLMKACPPTNSFGSYGFQSAVKLQGMVASLLLRQCASTGRLMWESDKSLQALAWSDEALAFKAHWLSVPEQEHQSAGWKLSMQPAQAGALYGLNDPPLYVNPEMGTCGLLDTQGMSAEQLMLLIQAPVVPEPVAVKFQQKFVDALGRLPLPPVIETVPEIRGVTPIAVLQLFAVAPHLRAEQGLFQAELKFAYGDCLGFWPHQQPRVVMGHGPQARMLVRDLDAERGVWEQLDDLGFQLRGDNVLGMPGPAGQALWLYWLETDFEPLRNAGIEVRRHEALDHWLRLAGDVQVRLSGDGDDGAEDTSPWFDLSLGMNIDGQRVNILPWVPEILQAVARAGASSSDGGDVDADRMPEHLYLPDLQGPGYVKLPTAQIRPWLAMLMELHGERGHRWDGDALRLSRLDALRAAVSLGEGAVWQGAQRLQDLVQHMRSTASLAEVPPPDGLQATLRPYQQQGLNWLQFLRQHRLAGILADDMGLGKTLQTLAHVLTEKQAGRLTQPALIVAPVSLLGNWQREAARFCPGLTTHIHHGLSRHETAQALCQFDVVITAYSLLARDRDMWLDVPWHLLVLDEAQNIKNANTHAAQVVGEITAQHRLCLSGTPIENHLGELWSQFHFLMPGFLGSQRRFTELFRNPIERQGRAAKMEQLRARVTPFMLRRTKDLVANELPPKIETLMPVPLEGQQADLYETIRLGMEKTVRDALSTQGLGKSQITILDALLKLRQVCCDPRLLKLSAAAQVKESAKLSQLLDMLPEMVAEGRKILLFSQFTQMLGLIEKALPALGIPWVKLTGQSKNRDAIIDQFTSGQVPLFLISLKAGGVGLNLPQADTVIHYDPWWNPAVENQATDRAHRIGQTKNVWVVKLVAQGTIEERMLALQERKAQLAQDMYSGAVQRKEPLFGESDLNELLKPLG</sequence>
<keyword evidence="2" id="KW-0862">Zinc</keyword>
<dbReference type="PROSITE" id="PS50966">
    <property type="entry name" value="ZF_SWIM"/>
    <property type="match status" value="1"/>
</dbReference>
<dbReference type="CDD" id="cd18793">
    <property type="entry name" value="SF2_C_SNF"/>
    <property type="match status" value="1"/>
</dbReference>
<dbReference type="GO" id="GO:0004386">
    <property type="term" value="F:helicase activity"/>
    <property type="evidence" value="ECO:0007669"/>
    <property type="project" value="UniProtKB-KW"/>
</dbReference>
<dbReference type="Proteomes" id="UP000647424">
    <property type="component" value="Unassembled WGS sequence"/>
</dbReference>
<dbReference type="InterPro" id="IPR049730">
    <property type="entry name" value="SNF2/RAD54-like_C"/>
</dbReference>
<reference evidence="7" key="1">
    <citation type="submission" date="2020-09" db="EMBL/GenBank/DDBJ databases">
        <title>Genome seq and assembly of Limnohabitants sp.</title>
        <authorList>
            <person name="Chhetri G."/>
        </authorList>
    </citation>
    <scope>NUCLEOTIDE SEQUENCE</scope>
    <source>
        <strain evidence="7">JUR4</strain>
    </source>
</reference>
<protein>
    <submittedName>
        <fullName evidence="7">DEAD/DEAH box helicase</fullName>
    </submittedName>
</protein>
<dbReference type="EMBL" id="JACYFT010000002">
    <property type="protein sequence ID" value="MBD8051021.1"/>
    <property type="molecule type" value="Genomic_DNA"/>
</dbReference>
<evidence type="ECO:0000313" key="7">
    <source>
        <dbReference type="EMBL" id="MBD8051021.1"/>
    </source>
</evidence>
<feature type="region of interest" description="Disordered" evidence="3">
    <location>
        <begin position="105"/>
        <end position="135"/>
    </location>
</feature>
<accession>A0A927IMB9</accession>
<dbReference type="Pfam" id="PF00271">
    <property type="entry name" value="Helicase_C"/>
    <property type="match status" value="1"/>
</dbReference>
<keyword evidence="2" id="KW-0479">Metal-binding</keyword>
<evidence type="ECO:0000313" key="8">
    <source>
        <dbReference type="Proteomes" id="UP000647424"/>
    </source>
</evidence>
<dbReference type="GO" id="GO:0008270">
    <property type="term" value="F:zinc ion binding"/>
    <property type="evidence" value="ECO:0007669"/>
    <property type="project" value="UniProtKB-KW"/>
</dbReference>
<proteinExistence type="predicted"/>
<dbReference type="GO" id="GO:0016787">
    <property type="term" value="F:hydrolase activity"/>
    <property type="evidence" value="ECO:0007669"/>
    <property type="project" value="UniProtKB-KW"/>
</dbReference>
<dbReference type="AlphaFoldDB" id="A0A927IMB9"/>
<dbReference type="InterPro" id="IPR038718">
    <property type="entry name" value="SNF2-like_sf"/>
</dbReference>